<proteinExistence type="predicted"/>
<dbReference type="AlphaFoldDB" id="M2QYL4"/>
<dbReference type="Proteomes" id="UP000016930">
    <property type="component" value="Unassembled WGS sequence"/>
</dbReference>
<accession>M2QYL4</accession>
<keyword evidence="2" id="KW-1185">Reference proteome</keyword>
<sequence length="242" mass="25291">MPAATPACPIQRETGIDVALDRVNVLVMKADVGLTTSESREELGTQSVYTGVTGCGIAEVRPLSADAAVVGSSSTSEKRPKSNRKTQRAYGVGRTLVCLGGACSTSALPMTTARPTRPSVPLGGHEVTSVENWPAGTDVEAYALSADVAPRSQSHEIQIVCALASKDVAARIVQKAILVLDIRERSAQQAQQEAGLSCSTFCITALLKTRSSPSRQAFSCLRGLPACSMLAALSGNNSLKEM</sequence>
<protein>
    <submittedName>
        <fullName evidence="1">Uncharacterized protein</fullName>
    </submittedName>
</protein>
<reference evidence="1 2" key="1">
    <citation type="journal article" date="2012" name="Proc. Natl. Acad. Sci. U.S.A.">
        <title>Comparative genomics of Ceriporiopsis subvermispora and Phanerochaete chrysosporium provide insight into selective ligninolysis.</title>
        <authorList>
            <person name="Fernandez-Fueyo E."/>
            <person name="Ruiz-Duenas F.J."/>
            <person name="Ferreira P."/>
            <person name="Floudas D."/>
            <person name="Hibbett D.S."/>
            <person name="Canessa P."/>
            <person name="Larrondo L.F."/>
            <person name="James T.Y."/>
            <person name="Seelenfreund D."/>
            <person name="Lobos S."/>
            <person name="Polanco R."/>
            <person name="Tello M."/>
            <person name="Honda Y."/>
            <person name="Watanabe T."/>
            <person name="Watanabe T."/>
            <person name="Ryu J.S."/>
            <person name="Kubicek C.P."/>
            <person name="Schmoll M."/>
            <person name="Gaskell J."/>
            <person name="Hammel K.E."/>
            <person name="St John F.J."/>
            <person name="Vanden Wymelenberg A."/>
            <person name="Sabat G."/>
            <person name="Splinter BonDurant S."/>
            <person name="Syed K."/>
            <person name="Yadav J.S."/>
            <person name="Doddapaneni H."/>
            <person name="Subramanian V."/>
            <person name="Lavin J.L."/>
            <person name="Oguiza J.A."/>
            <person name="Perez G."/>
            <person name="Pisabarro A.G."/>
            <person name="Ramirez L."/>
            <person name="Santoyo F."/>
            <person name="Master E."/>
            <person name="Coutinho P.M."/>
            <person name="Henrissat B."/>
            <person name="Lombard V."/>
            <person name="Magnuson J.K."/>
            <person name="Kuees U."/>
            <person name="Hori C."/>
            <person name="Igarashi K."/>
            <person name="Samejima M."/>
            <person name="Held B.W."/>
            <person name="Barry K.W."/>
            <person name="LaButti K.M."/>
            <person name="Lapidus A."/>
            <person name="Lindquist E.A."/>
            <person name="Lucas S.M."/>
            <person name="Riley R."/>
            <person name="Salamov A.A."/>
            <person name="Hoffmeister D."/>
            <person name="Schwenk D."/>
            <person name="Hadar Y."/>
            <person name="Yarden O."/>
            <person name="de Vries R.P."/>
            <person name="Wiebenga A."/>
            <person name="Stenlid J."/>
            <person name="Eastwood D."/>
            <person name="Grigoriev I.V."/>
            <person name="Berka R.M."/>
            <person name="Blanchette R.A."/>
            <person name="Kersten P."/>
            <person name="Martinez A.T."/>
            <person name="Vicuna R."/>
            <person name="Cullen D."/>
        </authorList>
    </citation>
    <scope>NUCLEOTIDE SEQUENCE [LARGE SCALE GENOMIC DNA]</scope>
    <source>
        <strain evidence="1 2">B</strain>
    </source>
</reference>
<name>M2QYL4_CERS8</name>
<gene>
    <name evidence="1" type="ORF">CERSUDRAFT_78072</name>
</gene>
<dbReference type="EMBL" id="KB445817">
    <property type="protein sequence ID" value="EMD31626.1"/>
    <property type="molecule type" value="Genomic_DNA"/>
</dbReference>
<evidence type="ECO:0000313" key="2">
    <source>
        <dbReference type="Proteomes" id="UP000016930"/>
    </source>
</evidence>
<evidence type="ECO:0000313" key="1">
    <source>
        <dbReference type="EMBL" id="EMD31626.1"/>
    </source>
</evidence>
<dbReference type="HOGENOM" id="CLU_1147071_0_0_1"/>
<organism evidence="1 2">
    <name type="scientific">Ceriporiopsis subvermispora (strain B)</name>
    <name type="common">White-rot fungus</name>
    <name type="synonym">Gelatoporia subvermispora</name>
    <dbReference type="NCBI Taxonomy" id="914234"/>
    <lineage>
        <taxon>Eukaryota</taxon>
        <taxon>Fungi</taxon>
        <taxon>Dikarya</taxon>
        <taxon>Basidiomycota</taxon>
        <taxon>Agaricomycotina</taxon>
        <taxon>Agaricomycetes</taxon>
        <taxon>Polyporales</taxon>
        <taxon>Gelatoporiaceae</taxon>
        <taxon>Gelatoporia</taxon>
    </lineage>
</organism>